<feature type="region of interest" description="Disordered" evidence="1">
    <location>
        <begin position="1"/>
        <end position="154"/>
    </location>
</feature>
<protein>
    <submittedName>
        <fullName evidence="2">Uncharacterized protein</fullName>
    </submittedName>
</protein>
<dbReference type="Proteomes" id="UP000325598">
    <property type="component" value="Unassembled WGS sequence"/>
</dbReference>
<keyword evidence="3" id="KW-1185">Reference proteome</keyword>
<feature type="compositionally biased region" description="Low complexity" evidence="1">
    <location>
        <begin position="104"/>
        <end position="132"/>
    </location>
</feature>
<feature type="compositionally biased region" description="Basic and acidic residues" evidence="1">
    <location>
        <begin position="46"/>
        <end position="62"/>
    </location>
</feature>
<comment type="caution">
    <text evidence="2">The sequence shown here is derived from an EMBL/GenBank/DDBJ whole genome shotgun (WGS) entry which is preliminary data.</text>
</comment>
<organism evidence="2 3">
    <name type="scientific">Streptomyces angustmyceticus</name>
    <dbReference type="NCBI Taxonomy" id="285578"/>
    <lineage>
        <taxon>Bacteria</taxon>
        <taxon>Bacillati</taxon>
        <taxon>Actinomycetota</taxon>
        <taxon>Actinomycetes</taxon>
        <taxon>Kitasatosporales</taxon>
        <taxon>Streptomycetaceae</taxon>
        <taxon>Streptomyces</taxon>
    </lineage>
</organism>
<evidence type="ECO:0000313" key="2">
    <source>
        <dbReference type="EMBL" id="GES27672.1"/>
    </source>
</evidence>
<dbReference type="AlphaFoldDB" id="A0A5J4L644"/>
<feature type="compositionally biased region" description="Low complexity" evidence="1">
    <location>
        <begin position="87"/>
        <end position="96"/>
    </location>
</feature>
<evidence type="ECO:0000256" key="1">
    <source>
        <dbReference type="SAM" id="MobiDB-lite"/>
    </source>
</evidence>
<evidence type="ECO:0000313" key="3">
    <source>
        <dbReference type="Proteomes" id="UP000325598"/>
    </source>
</evidence>
<feature type="compositionally biased region" description="Low complexity" evidence="1">
    <location>
        <begin position="1"/>
        <end position="16"/>
    </location>
</feature>
<sequence>MGAAEEPAAPEASRPAGCAERPQLAGKPPDFTVLSWLTRTVPAPLREVRKEQDRKPDDRPLGEFRGPAPFLPLPQAPAGRPGRPMAGSRPGLSGSVSRGGSGVPGPRDLGSRLAGSAARGGPPPCGANAACRQHGYSGGTLTTAPDPAGSWASHVRASFPVRATSGAAT</sequence>
<dbReference type="EMBL" id="BLAG01000004">
    <property type="protein sequence ID" value="GES27672.1"/>
    <property type="molecule type" value="Genomic_DNA"/>
</dbReference>
<name>A0A5J4L644_9ACTN</name>
<accession>A0A5J4L644</accession>
<gene>
    <name evidence="2" type="ORF">San01_01580</name>
</gene>
<reference evidence="2 3" key="1">
    <citation type="submission" date="2019-10" db="EMBL/GenBank/DDBJ databases">
        <title>Whole genome shotgun sequence of Streptomyces angustmyceticus NBRC 3934.</title>
        <authorList>
            <person name="Hosoyama A."/>
            <person name="Ichikawa N."/>
            <person name="Kimura A."/>
            <person name="Kitahashi Y."/>
            <person name="Komaki H."/>
            <person name="Uohara A."/>
        </authorList>
    </citation>
    <scope>NUCLEOTIDE SEQUENCE [LARGE SCALE GENOMIC DNA]</scope>
    <source>
        <strain evidence="2 3">NBRC 3934</strain>
    </source>
</reference>
<proteinExistence type="predicted"/>